<accession>A0A1T5BJ90</accession>
<dbReference type="PRINTS" id="PR01179">
    <property type="entry name" value="ODADCRBXLASE"/>
</dbReference>
<dbReference type="CDD" id="cd06828">
    <property type="entry name" value="PLPDE_III_DapDC"/>
    <property type="match status" value="1"/>
</dbReference>
<evidence type="ECO:0000256" key="2">
    <source>
        <dbReference type="ARBA" id="ARBA00022793"/>
    </source>
</evidence>
<dbReference type="InterPro" id="IPR009006">
    <property type="entry name" value="Ala_racemase/Decarboxylase_C"/>
</dbReference>
<keyword evidence="7" id="KW-1185">Reference proteome</keyword>
<keyword evidence="3" id="KW-0663">Pyridoxal phosphate</keyword>
<dbReference type="InterPro" id="IPR022653">
    <property type="entry name" value="De-COase2_pyr-phos_BS"/>
</dbReference>
<dbReference type="SUPFAM" id="SSF50621">
    <property type="entry name" value="Alanine racemase C-terminal domain-like"/>
    <property type="match status" value="1"/>
</dbReference>
<dbReference type="PROSITE" id="PS00879">
    <property type="entry name" value="ODR_DC_2_2"/>
    <property type="match status" value="1"/>
</dbReference>
<evidence type="ECO:0000313" key="6">
    <source>
        <dbReference type="EMBL" id="SKB47079.1"/>
    </source>
</evidence>
<keyword evidence="2" id="KW-0210">Decarboxylase</keyword>
<dbReference type="Gene3D" id="3.20.20.10">
    <property type="entry name" value="Alanine racemase"/>
    <property type="match status" value="1"/>
</dbReference>
<dbReference type="GO" id="GO:0009089">
    <property type="term" value="P:lysine biosynthetic process via diaminopimelate"/>
    <property type="evidence" value="ECO:0007669"/>
    <property type="project" value="InterPro"/>
</dbReference>
<dbReference type="PROSITE" id="PS00878">
    <property type="entry name" value="ODR_DC_2_1"/>
    <property type="match status" value="1"/>
</dbReference>
<evidence type="ECO:0000256" key="4">
    <source>
        <dbReference type="ARBA" id="ARBA00023239"/>
    </source>
</evidence>
<dbReference type="InterPro" id="IPR000183">
    <property type="entry name" value="Orn/DAP/Arg_de-COase"/>
</dbReference>
<protein>
    <submittedName>
        <fullName evidence="6">Diaminopimelate decarboxylase</fullName>
    </submittedName>
</protein>
<evidence type="ECO:0000256" key="1">
    <source>
        <dbReference type="ARBA" id="ARBA00001933"/>
    </source>
</evidence>
<dbReference type="Gene3D" id="2.40.37.10">
    <property type="entry name" value="Lyase, Ornithine Decarboxylase, Chain A, domain 1"/>
    <property type="match status" value="1"/>
</dbReference>
<dbReference type="AlphaFoldDB" id="A0A1T5BJ90"/>
<evidence type="ECO:0000259" key="5">
    <source>
        <dbReference type="Pfam" id="PF02784"/>
    </source>
</evidence>
<dbReference type="PRINTS" id="PR01181">
    <property type="entry name" value="DAPDCRBXLASE"/>
</dbReference>
<comment type="cofactor">
    <cofactor evidence="1">
        <name>pyridoxal 5'-phosphate</name>
        <dbReference type="ChEBI" id="CHEBI:597326"/>
    </cofactor>
</comment>
<dbReference type="PANTHER" id="PTHR43727:SF2">
    <property type="entry name" value="GROUP IV DECARBOXYLASE"/>
    <property type="match status" value="1"/>
</dbReference>
<feature type="domain" description="Orn/DAP/Arg decarboxylase 2 N-terminal" evidence="5">
    <location>
        <begin position="69"/>
        <end position="295"/>
    </location>
</feature>
<dbReference type="InterPro" id="IPR022644">
    <property type="entry name" value="De-COase2_N"/>
</dbReference>
<dbReference type="Pfam" id="PF02784">
    <property type="entry name" value="Orn_Arg_deC_N"/>
    <property type="match status" value="1"/>
</dbReference>
<organism evidence="6 7">
    <name type="scientific">Sphingopyxis flava</name>
    <dbReference type="NCBI Taxonomy" id="1507287"/>
    <lineage>
        <taxon>Bacteria</taxon>
        <taxon>Pseudomonadati</taxon>
        <taxon>Pseudomonadota</taxon>
        <taxon>Alphaproteobacteria</taxon>
        <taxon>Sphingomonadales</taxon>
        <taxon>Sphingomonadaceae</taxon>
        <taxon>Sphingopyxis</taxon>
    </lineage>
</organism>
<dbReference type="PANTHER" id="PTHR43727">
    <property type="entry name" value="DIAMINOPIMELATE DECARBOXYLASE"/>
    <property type="match status" value="1"/>
</dbReference>
<reference evidence="7" key="1">
    <citation type="submission" date="2017-02" db="EMBL/GenBank/DDBJ databases">
        <authorList>
            <person name="Varghese N."/>
            <person name="Submissions S."/>
        </authorList>
    </citation>
    <scope>NUCLEOTIDE SEQUENCE [LARGE SCALE GENOMIC DNA]</scope>
    <source>
        <strain evidence="7">R11H</strain>
    </source>
</reference>
<gene>
    <name evidence="6" type="ORF">SAMN06295937_1006199</name>
</gene>
<dbReference type="InterPro" id="IPR029066">
    <property type="entry name" value="PLP-binding_barrel"/>
</dbReference>
<proteinExistence type="predicted"/>
<dbReference type="RefSeq" id="WP_079637995.1">
    <property type="nucleotide sequence ID" value="NZ_FUYP01000006.1"/>
</dbReference>
<dbReference type="EMBL" id="FUYP01000006">
    <property type="protein sequence ID" value="SKB47079.1"/>
    <property type="molecule type" value="Genomic_DNA"/>
</dbReference>
<dbReference type="InterPro" id="IPR002986">
    <property type="entry name" value="DAP_deCOOHase_LysA"/>
</dbReference>
<dbReference type="OrthoDB" id="9802241at2"/>
<sequence>MKAERKTEPTACRWWEREDLRYRDRRLIFAGHDVATLAGKVQAPLYLYSMARIAANLGRVCAALRDTECEASVYYAMKANRFEPLLEGLASMGGCGVDICSPGELDRAIACGFSAERVSFTGTGVSNGDLERLLCHDGLVINCDTIGMIRRIGERCPGRSIGIRVNPGLGTGYADAEKLTYAGTRTTKFGIYREQWQDALDMARRFDLQVTGLHFHVGCGYLTEQLDDWDAAVGAALSFLDAAPAVRVVNIGGGLGLPHRPTDRALDLKRWAAILRRHFAGRGIVIAVEPGDYIVKDAGLLLLTVTDVEWKRDTRFVYVDGGFNLHPEPAFYDLPCEPVPCIEEADRGIGTARVTIAGNINEALDIWATDVAMPLVREGDRIAFLNAGGYGSAMSSNHCLRGDFAERMV</sequence>
<name>A0A1T5BJ90_9SPHN</name>
<dbReference type="SUPFAM" id="SSF51419">
    <property type="entry name" value="PLP-binding barrel"/>
    <property type="match status" value="1"/>
</dbReference>
<keyword evidence="4" id="KW-0456">Lyase</keyword>
<dbReference type="GO" id="GO:0008836">
    <property type="term" value="F:diaminopimelate decarboxylase activity"/>
    <property type="evidence" value="ECO:0007669"/>
    <property type="project" value="InterPro"/>
</dbReference>
<evidence type="ECO:0000313" key="7">
    <source>
        <dbReference type="Proteomes" id="UP000190044"/>
    </source>
</evidence>
<dbReference type="InterPro" id="IPR022657">
    <property type="entry name" value="De-COase2_CS"/>
</dbReference>
<evidence type="ECO:0000256" key="3">
    <source>
        <dbReference type="ARBA" id="ARBA00022898"/>
    </source>
</evidence>
<dbReference type="Proteomes" id="UP000190044">
    <property type="component" value="Unassembled WGS sequence"/>
</dbReference>